<name>A0A366ILG4_9MICO</name>
<dbReference type="Pfam" id="PF13370">
    <property type="entry name" value="Fer4_13"/>
    <property type="match status" value="1"/>
</dbReference>
<dbReference type="EMBL" id="QNSB01000002">
    <property type="protein sequence ID" value="RBP73558.1"/>
    <property type="molecule type" value="Genomic_DNA"/>
</dbReference>
<proteinExistence type="predicted"/>
<dbReference type="Proteomes" id="UP000253509">
    <property type="component" value="Unassembled WGS sequence"/>
</dbReference>
<evidence type="ECO:0000313" key="3">
    <source>
        <dbReference type="Proteomes" id="UP000253509"/>
    </source>
</evidence>
<reference evidence="2 3" key="1">
    <citation type="submission" date="2018-06" db="EMBL/GenBank/DDBJ databases">
        <title>Freshwater and sediment microbial communities from various areas in North America, analyzing microbe dynamics in response to fracking.</title>
        <authorList>
            <person name="Lamendella R."/>
        </authorList>
    </citation>
    <scope>NUCLEOTIDE SEQUENCE [LARGE SCALE GENOMIC DNA]</scope>
    <source>
        <strain evidence="2 3">3b_TX</strain>
    </source>
</reference>
<sequence length="101" mass="10879">MEITVHSSMCVASGNCGHVAPAVFANPEENDGFVELLDAHPPESQWVPAREAEYLCPSKAIQIDGHAVPPDRPDPPGRSDLRGRPDLPDRRSTPADGTQAR</sequence>
<evidence type="ECO:0000313" key="2">
    <source>
        <dbReference type="EMBL" id="RBP73558.1"/>
    </source>
</evidence>
<protein>
    <submittedName>
        <fullName evidence="2">Ferredoxin</fullName>
    </submittedName>
</protein>
<evidence type="ECO:0000256" key="1">
    <source>
        <dbReference type="SAM" id="MobiDB-lite"/>
    </source>
</evidence>
<comment type="caution">
    <text evidence="2">The sequence shown here is derived from an EMBL/GenBank/DDBJ whole genome shotgun (WGS) entry which is preliminary data.</text>
</comment>
<gene>
    <name evidence="2" type="ORF">DFO65_10286</name>
</gene>
<organism evidence="2 3">
    <name type="scientific">Brevibacterium celere</name>
    <dbReference type="NCBI Taxonomy" id="225845"/>
    <lineage>
        <taxon>Bacteria</taxon>
        <taxon>Bacillati</taxon>
        <taxon>Actinomycetota</taxon>
        <taxon>Actinomycetes</taxon>
        <taxon>Micrococcales</taxon>
        <taxon>Brevibacteriaceae</taxon>
        <taxon>Brevibacterium</taxon>
    </lineage>
</organism>
<keyword evidence="3" id="KW-1185">Reference proteome</keyword>
<feature type="region of interest" description="Disordered" evidence="1">
    <location>
        <begin position="62"/>
        <end position="101"/>
    </location>
</feature>
<feature type="compositionally biased region" description="Basic and acidic residues" evidence="1">
    <location>
        <begin position="69"/>
        <end position="93"/>
    </location>
</feature>
<dbReference type="Gene3D" id="3.30.70.20">
    <property type="match status" value="1"/>
</dbReference>
<dbReference type="SUPFAM" id="SSF54862">
    <property type="entry name" value="4Fe-4S ferredoxins"/>
    <property type="match status" value="1"/>
</dbReference>
<accession>A0A366ILG4</accession>
<dbReference type="RefSeq" id="WP_181778595.1">
    <property type="nucleotide sequence ID" value="NZ_QNSB01000002.1"/>
</dbReference>
<dbReference type="AlphaFoldDB" id="A0A366ILG4"/>